<sequence length="131" mass="14213">MTNPQQWAGQRLGLPEDGAESLAKLGRRSIALVIDWSLAMLVSQAFAGGDSTVTLLVFAVMQLLLVATLGYSVGHRVMSLQVRRLDGKYVGIWRSLIRVGLILLVIPATIWDGDNRGLQDKAAGTVLVRTK</sequence>
<comment type="subcellular location">
    <subcellularLocation>
        <location evidence="1">Cell membrane</location>
        <topology evidence="1">Multi-pass membrane protein</topology>
    </subcellularLocation>
</comment>
<evidence type="ECO:0000313" key="8">
    <source>
        <dbReference type="EMBL" id="CAB4635980.1"/>
    </source>
</evidence>
<gene>
    <name evidence="8" type="ORF">UFOPK2001_00840</name>
</gene>
<proteinExistence type="predicted"/>
<feature type="transmembrane region" description="Helical" evidence="6">
    <location>
        <begin position="95"/>
        <end position="111"/>
    </location>
</feature>
<evidence type="ECO:0000256" key="5">
    <source>
        <dbReference type="ARBA" id="ARBA00023136"/>
    </source>
</evidence>
<evidence type="ECO:0000256" key="6">
    <source>
        <dbReference type="SAM" id="Phobius"/>
    </source>
</evidence>
<dbReference type="AlphaFoldDB" id="A0A6J6JG45"/>
<dbReference type="PANTHER" id="PTHR36115:SF6">
    <property type="entry name" value="PROLINE-RICH ANTIGEN HOMOLOG"/>
    <property type="match status" value="1"/>
</dbReference>
<name>A0A6J6JG45_9ZZZZ</name>
<accession>A0A6J6JG45</accession>
<dbReference type="InterPro" id="IPR016795">
    <property type="entry name" value="UCP021697"/>
</dbReference>
<dbReference type="Pfam" id="PF06271">
    <property type="entry name" value="RDD"/>
    <property type="match status" value="1"/>
</dbReference>
<dbReference type="EMBL" id="CAEZVN010000083">
    <property type="protein sequence ID" value="CAB4635980.1"/>
    <property type="molecule type" value="Genomic_DNA"/>
</dbReference>
<evidence type="ECO:0000256" key="3">
    <source>
        <dbReference type="ARBA" id="ARBA00022692"/>
    </source>
</evidence>
<evidence type="ECO:0000259" key="7">
    <source>
        <dbReference type="Pfam" id="PF06271"/>
    </source>
</evidence>
<dbReference type="InterPro" id="IPR051791">
    <property type="entry name" value="Pra-immunoreactive"/>
</dbReference>
<feature type="domain" description="RDD" evidence="7">
    <location>
        <begin position="23"/>
        <end position="124"/>
    </location>
</feature>
<dbReference type="InterPro" id="IPR010432">
    <property type="entry name" value="RDD"/>
</dbReference>
<keyword evidence="2" id="KW-1003">Cell membrane</keyword>
<feature type="transmembrane region" description="Helical" evidence="6">
    <location>
        <begin position="53"/>
        <end position="74"/>
    </location>
</feature>
<reference evidence="8" key="1">
    <citation type="submission" date="2020-05" db="EMBL/GenBank/DDBJ databases">
        <authorList>
            <person name="Chiriac C."/>
            <person name="Salcher M."/>
            <person name="Ghai R."/>
            <person name="Kavagutti S V."/>
        </authorList>
    </citation>
    <scope>NUCLEOTIDE SEQUENCE</scope>
</reference>
<dbReference type="GO" id="GO:0005886">
    <property type="term" value="C:plasma membrane"/>
    <property type="evidence" value="ECO:0007669"/>
    <property type="project" value="UniProtKB-SubCell"/>
</dbReference>
<dbReference type="PIRSF" id="PIRSF021697">
    <property type="entry name" value="UCP021697"/>
    <property type="match status" value="1"/>
</dbReference>
<keyword evidence="5 6" id="KW-0472">Membrane</keyword>
<organism evidence="8">
    <name type="scientific">freshwater metagenome</name>
    <dbReference type="NCBI Taxonomy" id="449393"/>
    <lineage>
        <taxon>unclassified sequences</taxon>
        <taxon>metagenomes</taxon>
        <taxon>ecological metagenomes</taxon>
    </lineage>
</organism>
<dbReference type="PANTHER" id="PTHR36115">
    <property type="entry name" value="PROLINE-RICH ANTIGEN HOMOLOG-RELATED"/>
    <property type="match status" value="1"/>
</dbReference>
<protein>
    <submittedName>
        <fullName evidence="8">Unannotated protein</fullName>
    </submittedName>
</protein>
<evidence type="ECO:0000256" key="4">
    <source>
        <dbReference type="ARBA" id="ARBA00022989"/>
    </source>
</evidence>
<keyword evidence="3 6" id="KW-0812">Transmembrane</keyword>
<keyword evidence="4 6" id="KW-1133">Transmembrane helix</keyword>
<evidence type="ECO:0000256" key="2">
    <source>
        <dbReference type="ARBA" id="ARBA00022475"/>
    </source>
</evidence>
<evidence type="ECO:0000256" key="1">
    <source>
        <dbReference type="ARBA" id="ARBA00004651"/>
    </source>
</evidence>